<keyword evidence="2" id="KW-0547">Nucleotide-binding</keyword>
<dbReference type="EMBL" id="AYZE01000014">
    <property type="protein sequence ID" value="KRM90698.1"/>
    <property type="molecule type" value="Genomic_DNA"/>
</dbReference>
<dbReference type="GO" id="GO:0016301">
    <property type="term" value="F:kinase activity"/>
    <property type="evidence" value="ECO:0007669"/>
    <property type="project" value="UniProtKB-KW"/>
</dbReference>
<name>A0A0R2CHE0_9LACO</name>
<dbReference type="InterPro" id="IPR036759">
    <property type="entry name" value="TPK_catalytic_sf"/>
</dbReference>
<evidence type="ECO:0000256" key="3">
    <source>
        <dbReference type="ARBA" id="ARBA00022777"/>
    </source>
</evidence>
<proteinExistence type="predicted"/>
<dbReference type="PANTHER" id="PTHR41299:SF1">
    <property type="entry name" value="THIAMINE PYROPHOSPHOKINASE"/>
    <property type="match status" value="1"/>
</dbReference>
<dbReference type="PATRIC" id="fig|1423729.3.peg.696"/>
<comment type="caution">
    <text evidence="7">The sequence shown here is derived from an EMBL/GenBank/DDBJ whole genome shotgun (WGS) entry which is preliminary data.</text>
</comment>
<reference evidence="7 8" key="1">
    <citation type="journal article" date="2015" name="Genome Announc.">
        <title>Expanding the biotechnology potential of lactobacilli through comparative genomics of 213 strains and associated genera.</title>
        <authorList>
            <person name="Sun Z."/>
            <person name="Harris H.M."/>
            <person name="McCann A."/>
            <person name="Guo C."/>
            <person name="Argimon S."/>
            <person name="Zhang W."/>
            <person name="Yang X."/>
            <person name="Jeffery I.B."/>
            <person name="Cooney J.C."/>
            <person name="Kagawa T.F."/>
            <person name="Liu W."/>
            <person name="Song Y."/>
            <person name="Salvetti E."/>
            <person name="Wrobel A."/>
            <person name="Rasinkangas P."/>
            <person name="Parkhill J."/>
            <person name="Rea M.C."/>
            <person name="O'Sullivan O."/>
            <person name="Ritari J."/>
            <person name="Douillard F.P."/>
            <person name="Paul Ross R."/>
            <person name="Yang R."/>
            <person name="Briner A.E."/>
            <person name="Felis G.E."/>
            <person name="de Vos W.M."/>
            <person name="Barrangou R."/>
            <person name="Klaenhammer T.R."/>
            <person name="Caufield P.W."/>
            <person name="Cui Y."/>
            <person name="Zhang H."/>
            <person name="O'Toole P.W."/>
        </authorList>
    </citation>
    <scope>NUCLEOTIDE SEQUENCE [LARGE SCALE GENOMIC DNA]</scope>
    <source>
        <strain evidence="7 8">DSM 21116</strain>
    </source>
</reference>
<dbReference type="InterPro" id="IPR007371">
    <property type="entry name" value="TPK_catalytic"/>
</dbReference>
<dbReference type="Proteomes" id="UP000051131">
    <property type="component" value="Unassembled WGS sequence"/>
</dbReference>
<sequence length="215" mass="24403">MEINLLVGGPSSEWPSNLFKNADKKVWVGADRGALWLIKNGIHPTIAIGDFDSSSVEERNLINQNSQKVYTAKPEKDDTDTELALKIIFQSFEKISRINIFGATGGRIDHLLANLFFVLRSPFCDYTDKIFIFDRFNTINFFKPGSYMLQKEEDKKYLAFVPLTTVKKLTLIDEKYQLSQKDFNFPVSLASNEFIGETGSFSFETGIVCVIQSKD</sequence>
<dbReference type="STRING" id="1423729.FC80_GL000688"/>
<dbReference type="PANTHER" id="PTHR41299">
    <property type="entry name" value="THIAMINE PYROPHOSPHOKINASE"/>
    <property type="match status" value="1"/>
</dbReference>
<evidence type="ECO:0000256" key="5">
    <source>
        <dbReference type="NCBIfam" id="TIGR01378"/>
    </source>
</evidence>
<evidence type="ECO:0000256" key="4">
    <source>
        <dbReference type="ARBA" id="ARBA00022840"/>
    </source>
</evidence>
<evidence type="ECO:0000313" key="8">
    <source>
        <dbReference type="Proteomes" id="UP000051131"/>
    </source>
</evidence>
<evidence type="ECO:0000256" key="2">
    <source>
        <dbReference type="ARBA" id="ARBA00022741"/>
    </source>
</evidence>
<keyword evidence="4" id="KW-0067">ATP-binding</keyword>
<dbReference type="GO" id="GO:0009229">
    <property type="term" value="P:thiamine diphosphate biosynthetic process"/>
    <property type="evidence" value="ECO:0007669"/>
    <property type="project" value="InterPro"/>
</dbReference>
<dbReference type="GO" id="GO:0005524">
    <property type="term" value="F:ATP binding"/>
    <property type="evidence" value="ECO:0007669"/>
    <property type="project" value="UniProtKB-KW"/>
</dbReference>
<dbReference type="EC" id="2.7.6.2" evidence="5"/>
<dbReference type="SMART" id="SM00983">
    <property type="entry name" value="TPK_B1_binding"/>
    <property type="match status" value="1"/>
</dbReference>
<dbReference type="RefSeq" id="WP_057828924.1">
    <property type="nucleotide sequence ID" value="NZ_AYZE01000014.1"/>
</dbReference>
<dbReference type="GO" id="GO:0004788">
    <property type="term" value="F:thiamine diphosphokinase activity"/>
    <property type="evidence" value="ECO:0007669"/>
    <property type="project" value="UniProtKB-UniRule"/>
</dbReference>
<dbReference type="InterPro" id="IPR053149">
    <property type="entry name" value="TPK"/>
</dbReference>
<protein>
    <recommendedName>
        <fullName evidence="5">Thiamine diphosphokinase</fullName>
        <ecNumber evidence="5">2.7.6.2</ecNumber>
    </recommendedName>
</protein>
<dbReference type="GO" id="GO:0030975">
    <property type="term" value="F:thiamine binding"/>
    <property type="evidence" value="ECO:0007669"/>
    <property type="project" value="InterPro"/>
</dbReference>
<gene>
    <name evidence="7" type="ORF">FC80_GL000688</name>
</gene>
<dbReference type="InterPro" id="IPR007373">
    <property type="entry name" value="Thiamin_PyroPKinase_B1-bd"/>
</dbReference>
<evidence type="ECO:0000256" key="1">
    <source>
        <dbReference type="ARBA" id="ARBA00022679"/>
    </source>
</evidence>
<dbReference type="CDD" id="cd07995">
    <property type="entry name" value="TPK"/>
    <property type="match status" value="1"/>
</dbReference>
<organism evidence="7 8">
    <name type="scientific">Liquorilactobacillus cacaonum DSM 21116</name>
    <dbReference type="NCBI Taxonomy" id="1423729"/>
    <lineage>
        <taxon>Bacteria</taxon>
        <taxon>Bacillati</taxon>
        <taxon>Bacillota</taxon>
        <taxon>Bacilli</taxon>
        <taxon>Lactobacillales</taxon>
        <taxon>Lactobacillaceae</taxon>
        <taxon>Liquorilactobacillus</taxon>
    </lineage>
</organism>
<dbReference type="GO" id="GO:0006772">
    <property type="term" value="P:thiamine metabolic process"/>
    <property type="evidence" value="ECO:0007669"/>
    <property type="project" value="UniProtKB-UniRule"/>
</dbReference>
<accession>A0A0R2CHE0</accession>
<dbReference type="AlphaFoldDB" id="A0A0R2CHE0"/>
<keyword evidence="8" id="KW-1185">Reference proteome</keyword>
<evidence type="ECO:0000259" key="6">
    <source>
        <dbReference type="SMART" id="SM00983"/>
    </source>
</evidence>
<dbReference type="Pfam" id="PF04265">
    <property type="entry name" value="TPK_B1_binding"/>
    <property type="match status" value="1"/>
</dbReference>
<keyword evidence="3 7" id="KW-0418">Kinase</keyword>
<feature type="domain" description="Thiamin pyrophosphokinase thiamin-binding" evidence="6">
    <location>
        <begin position="145"/>
        <end position="207"/>
    </location>
</feature>
<dbReference type="NCBIfam" id="TIGR01378">
    <property type="entry name" value="thi_PPkinase"/>
    <property type="match status" value="1"/>
</dbReference>
<dbReference type="Gene3D" id="3.40.50.10240">
    <property type="entry name" value="Thiamin pyrophosphokinase, catalytic domain"/>
    <property type="match status" value="1"/>
</dbReference>
<evidence type="ECO:0000313" key="7">
    <source>
        <dbReference type="EMBL" id="KRM90698.1"/>
    </source>
</evidence>
<dbReference type="SUPFAM" id="SSF63999">
    <property type="entry name" value="Thiamin pyrophosphokinase, catalytic domain"/>
    <property type="match status" value="1"/>
</dbReference>
<dbReference type="InterPro" id="IPR006282">
    <property type="entry name" value="Thi_PPkinase"/>
</dbReference>
<dbReference type="Pfam" id="PF04263">
    <property type="entry name" value="TPK_catalytic"/>
    <property type="match status" value="1"/>
</dbReference>
<keyword evidence="1" id="KW-0808">Transferase</keyword>
<dbReference type="OrthoDB" id="9804377at2"/>